<reference evidence="5" key="1">
    <citation type="submission" date="2020-10" db="EMBL/GenBank/DDBJ databases">
        <authorList>
            <person name="Gilroy R."/>
        </authorList>
    </citation>
    <scope>NUCLEOTIDE SEQUENCE</scope>
    <source>
        <strain evidence="5">ChiW3-316</strain>
    </source>
</reference>
<dbReference type="InterPro" id="IPR033877">
    <property type="entry name" value="Frm2/Hbn1"/>
</dbReference>
<dbReference type="Pfam" id="PF00881">
    <property type="entry name" value="Nitroreductase"/>
    <property type="match status" value="1"/>
</dbReference>
<comment type="caution">
    <text evidence="5">The sequence shown here is derived from an EMBL/GenBank/DDBJ whole genome shotgun (WGS) entry which is preliminary data.</text>
</comment>
<dbReference type="SUPFAM" id="SSF55469">
    <property type="entry name" value="FMN-dependent nitroreductase-like"/>
    <property type="match status" value="1"/>
</dbReference>
<keyword evidence="3" id="KW-0560">Oxidoreductase</keyword>
<gene>
    <name evidence="5" type="ORF">IAD20_05855</name>
</gene>
<dbReference type="GO" id="GO:0034599">
    <property type="term" value="P:cellular response to oxidative stress"/>
    <property type="evidence" value="ECO:0007669"/>
    <property type="project" value="InterPro"/>
</dbReference>
<evidence type="ECO:0000256" key="2">
    <source>
        <dbReference type="ARBA" id="ARBA00022490"/>
    </source>
</evidence>
<feature type="domain" description="Nitroreductase" evidence="4">
    <location>
        <begin position="9"/>
        <end position="177"/>
    </location>
</feature>
<evidence type="ECO:0000256" key="1">
    <source>
        <dbReference type="ARBA" id="ARBA00004496"/>
    </source>
</evidence>
<dbReference type="Proteomes" id="UP000824107">
    <property type="component" value="Unassembled WGS sequence"/>
</dbReference>
<organism evidence="5 6">
    <name type="scientific">Candidatus Scatocola faecipullorum</name>
    <dbReference type="NCBI Taxonomy" id="2840917"/>
    <lineage>
        <taxon>Bacteria</taxon>
        <taxon>Pseudomonadati</taxon>
        <taxon>Pseudomonadota</taxon>
        <taxon>Alphaproteobacteria</taxon>
        <taxon>Rhodospirillales</taxon>
        <taxon>Rhodospirillaceae</taxon>
        <taxon>Rhodospirillaceae incertae sedis</taxon>
        <taxon>Candidatus Scatocola</taxon>
    </lineage>
</organism>
<evidence type="ECO:0000313" key="5">
    <source>
        <dbReference type="EMBL" id="HIU53587.1"/>
    </source>
</evidence>
<dbReference type="CDD" id="cd02140">
    <property type="entry name" value="Frm2-like"/>
    <property type="match status" value="1"/>
</dbReference>
<dbReference type="InterPro" id="IPR029479">
    <property type="entry name" value="Nitroreductase"/>
</dbReference>
<reference evidence="5" key="2">
    <citation type="journal article" date="2021" name="PeerJ">
        <title>Extensive microbial diversity within the chicken gut microbiome revealed by metagenomics and culture.</title>
        <authorList>
            <person name="Gilroy R."/>
            <person name="Ravi A."/>
            <person name="Getino M."/>
            <person name="Pursley I."/>
            <person name="Horton D.L."/>
            <person name="Alikhan N.F."/>
            <person name="Baker D."/>
            <person name="Gharbi K."/>
            <person name="Hall N."/>
            <person name="Watson M."/>
            <person name="Adriaenssens E.M."/>
            <person name="Foster-Nyarko E."/>
            <person name="Jarju S."/>
            <person name="Secka A."/>
            <person name="Antonio M."/>
            <person name="Oren A."/>
            <person name="Chaudhuri R.R."/>
            <person name="La Ragione R."/>
            <person name="Hildebrand F."/>
            <person name="Pallen M.J."/>
        </authorList>
    </citation>
    <scope>NUCLEOTIDE SEQUENCE</scope>
    <source>
        <strain evidence="5">ChiW3-316</strain>
    </source>
</reference>
<name>A0A9D1SBK4_9PROT</name>
<evidence type="ECO:0000313" key="6">
    <source>
        <dbReference type="Proteomes" id="UP000824107"/>
    </source>
</evidence>
<keyword evidence="2" id="KW-0963">Cytoplasm</keyword>
<dbReference type="PANTHER" id="PTHR43035:SF1">
    <property type="entry name" value="FATTY ACID REPRESSION MUTANT PROTEIN 2-RELATED"/>
    <property type="match status" value="1"/>
</dbReference>
<dbReference type="FunFam" id="3.40.109.10:FF:000001">
    <property type="entry name" value="Nitroreductase family"/>
    <property type="match status" value="1"/>
</dbReference>
<accession>A0A9D1SBK4</accession>
<dbReference type="GO" id="GO:0016491">
    <property type="term" value="F:oxidoreductase activity"/>
    <property type="evidence" value="ECO:0007669"/>
    <property type="project" value="UniProtKB-KW"/>
</dbReference>
<sequence>MKNNFYEAIENRRSIYGLGNHEAVSEEKIVSLVNHMVKYCPSAFNSQSGRVVVLFKKNHQRLWEIVKETLQRIVPADKFAATEEKIASFAKGYATVLFFEDQDVVANLQRNFPLYADNFPLWSLQSSGMLQYMVWAALENEGAGASLQHYNPLIDDAVAAEWKLPASWKLISQMPVGSREAPAGEKTFEPIEKRVKVFK</sequence>
<comment type="subcellular location">
    <subcellularLocation>
        <location evidence="1">Cytoplasm</location>
    </subcellularLocation>
</comment>
<protein>
    <submittedName>
        <fullName evidence="5">Nitroreductase family protein</fullName>
    </submittedName>
</protein>
<proteinExistence type="predicted"/>
<dbReference type="Gene3D" id="3.40.109.10">
    <property type="entry name" value="NADH Oxidase"/>
    <property type="match status" value="1"/>
</dbReference>
<dbReference type="EMBL" id="DVNC01000037">
    <property type="protein sequence ID" value="HIU53587.1"/>
    <property type="molecule type" value="Genomic_DNA"/>
</dbReference>
<dbReference type="AlphaFoldDB" id="A0A9D1SBK4"/>
<dbReference type="GO" id="GO:0005737">
    <property type="term" value="C:cytoplasm"/>
    <property type="evidence" value="ECO:0007669"/>
    <property type="project" value="UniProtKB-SubCell"/>
</dbReference>
<evidence type="ECO:0000256" key="3">
    <source>
        <dbReference type="ARBA" id="ARBA00023002"/>
    </source>
</evidence>
<dbReference type="PANTHER" id="PTHR43035">
    <property type="entry name" value="FATTY ACID REPRESSION MUTANT PROTEIN 2-RELATED"/>
    <property type="match status" value="1"/>
</dbReference>
<dbReference type="InterPro" id="IPR000415">
    <property type="entry name" value="Nitroreductase-like"/>
</dbReference>
<evidence type="ECO:0000259" key="4">
    <source>
        <dbReference type="Pfam" id="PF00881"/>
    </source>
</evidence>